<dbReference type="SMART" id="SM00342">
    <property type="entry name" value="HTH_ARAC"/>
    <property type="match status" value="1"/>
</dbReference>
<evidence type="ECO:0000313" key="5">
    <source>
        <dbReference type="EMBL" id="MBB6486044.1"/>
    </source>
</evidence>
<dbReference type="PANTHER" id="PTHR43130:SF11">
    <property type="entry name" value="TRANSCRIPTIONAL REGULATORY PROTEIN"/>
    <property type="match status" value="1"/>
</dbReference>
<evidence type="ECO:0000259" key="4">
    <source>
        <dbReference type="PROSITE" id="PS01124"/>
    </source>
</evidence>
<evidence type="ECO:0000256" key="2">
    <source>
        <dbReference type="ARBA" id="ARBA00023125"/>
    </source>
</evidence>
<dbReference type="Gene3D" id="1.10.10.60">
    <property type="entry name" value="Homeodomain-like"/>
    <property type="match status" value="1"/>
</dbReference>
<keyword evidence="3" id="KW-0804">Transcription</keyword>
<proteinExistence type="predicted"/>
<dbReference type="Gene3D" id="3.40.50.880">
    <property type="match status" value="1"/>
</dbReference>
<dbReference type="PANTHER" id="PTHR43130">
    <property type="entry name" value="ARAC-FAMILY TRANSCRIPTIONAL REGULATOR"/>
    <property type="match status" value="1"/>
</dbReference>
<dbReference type="SUPFAM" id="SSF52317">
    <property type="entry name" value="Class I glutamine amidotransferase-like"/>
    <property type="match status" value="1"/>
</dbReference>
<dbReference type="InterPro" id="IPR018062">
    <property type="entry name" value="HTH_AraC-typ_CS"/>
</dbReference>
<dbReference type="PROSITE" id="PS00041">
    <property type="entry name" value="HTH_ARAC_FAMILY_1"/>
    <property type="match status" value="1"/>
</dbReference>
<keyword evidence="1" id="KW-0805">Transcription regulation</keyword>
<dbReference type="AlphaFoldDB" id="A0A7X0ISK0"/>
<dbReference type="Pfam" id="PF12833">
    <property type="entry name" value="HTH_18"/>
    <property type="match status" value="1"/>
</dbReference>
<comment type="caution">
    <text evidence="5">The sequence shown here is derived from an EMBL/GenBank/DDBJ whole genome shotgun (WGS) entry which is preliminary data.</text>
</comment>
<evidence type="ECO:0000256" key="1">
    <source>
        <dbReference type="ARBA" id="ARBA00023015"/>
    </source>
</evidence>
<evidence type="ECO:0000313" key="6">
    <source>
        <dbReference type="Proteomes" id="UP000565576"/>
    </source>
</evidence>
<dbReference type="GO" id="GO:0043565">
    <property type="term" value="F:sequence-specific DNA binding"/>
    <property type="evidence" value="ECO:0007669"/>
    <property type="project" value="InterPro"/>
</dbReference>
<organism evidence="5 6">
    <name type="scientific">Rhizobium lusitanum</name>
    <dbReference type="NCBI Taxonomy" id="293958"/>
    <lineage>
        <taxon>Bacteria</taxon>
        <taxon>Pseudomonadati</taxon>
        <taxon>Pseudomonadota</taxon>
        <taxon>Alphaproteobacteria</taxon>
        <taxon>Hyphomicrobiales</taxon>
        <taxon>Rhizobiaceae</taxon>
        <taxon>Rhizobium/Agrobacterium group</taxon>
        <taxon>Rhizobium</taxon>
    </lineage>
</organism>
<evidence type="ECO:0000256" key="3">
    <source>
        <dbReference type="ARBA" id="ARBA00023163"/>
    </source>
</evidence>
<dbReference type="CDD" id="cd03138">
    <property type="entry name" value="GATase1_AraC_2"/>
    <property type="match status" value="1"/>
</dbReference>
<dbReference type="RefSeq" id="WP_184705667.1">
    <property type="nucleotide sequence ID" value="NZ_JACHBG010000007.1"/>
</dbReference>
<dbReference type="InterPro" id="IPR002818">
    <property type="entry name" value="DJ-1/PfpI"/>
</dbReference>
<reference evidence="5 6" key="1">
    <citation type="submission" date="2020-08" db="EMBL/GenBank/DDBJ databases">
        <title>Genomic Encyclopedia of Type Strains, Phase IV (KMG-V): Genome sequencing to study the core and pangenomes of soil and plant-associated prokaryotes.</title>
        <authorList>
            <person name="Whitman W."/>
        </authorList>
    </citation>
    <scope>NUCLEOTIDE SEQUENCE [LARGE SCALE GENOMIC DNA]</scope>
    <source>
        <strain evidence="5 6">SEMIA 4060</strain>
    </source>
</reference>
<dbReference type="Pfam" id="PF01965">
    <property type="entry name" value="DJ-1_PfpI"/>
    <property type="match status" value="1"/>
</dbReference>
<dbReference type="InterPro" id="IPR029062">
    <property type="entry name" value="Class_I_gatase-like"/>
</dbReference>
<dbReference type="Proteomes" id="UP000565576">
    <property type="component" value="Unassembled WGS sequence"/>
</dbReference>
<feature type="domain" description="HTH araC/xylS-type" evidence="4">
    <location>
        <begin position="228"/>
        <end position="326"/>
    </location>
</feature>
<dbReference type="PROSITE" id="PS01124">
    <property type="entry name" value="HTH_ARAC_FAMILY_2"/>
    <property type="match status" value="1"/>
</dbReference>
<keyword evidence="2" id="KW-0238">DNA-binding</keyword>
<protein>
    <submittedName>
        <fullName evidence="5">Transcriptional regulator GlxA family with amidase domain</fullName>
    </submittedName>
</protein>
<dbReference type="InterPro" id="IPR018060">
    <property type="entry name" value="HTH_AraC"/>
</dbReference>
<sequence length="344" mass="38216">MIIRIWVYDGILASGVSAPVDVFMAANHFAAKQQARSAARDVQLTWRVESLDGLPIRTASGQLIEVDGRIGARKPADAVIVTAPFVGELDSFIMHRDRLAALSSALRHLHEKGSYIASYCTGAYLLAEAGLLDGRMATTHWSRADDFARRYPRVTLRAQEFLTEQDRIICGGAVTSFLVLAMRLVELFLGSQLATITAKAMLIDTNRISQMSYANLVLEHDHGDRLVAQAQQQMEAALAKEFRLSELAARLAVSERTLHRRFLQAVGQPPLSYLQTLRIEVAKRLLETSDINFETVSQNVGYTDFGTFRDLFKRKTGLSPRDYRRQFTKVPVRPGAHQDAGGLG</sequence>
<gene>
    <name evidence="5" type="ORF">GGD46_003339</name>
</gene>
<name>A0A7X0ISK0_9HYPH</name>
<dbReference type="EMBL" id="JACHBG010000007">
    <property type="protein sequence ID" value="MBB6486044.1"/>
    <property type="molecule type" value="Genomic_DNA"/>
</dbReference>
<dbReference type="GO" id="GO:0003700">
    <property type="term" value="F:DNA-binding transcription factor activity"/>
    <property type="evidence" value="ECO:0007669"/>
    <property type="project" value="InterPro"/>
</dbReference>
<dbReference type="InterPro" id="IPR052158">
    <property type="entry name" value="INH-QAR"/>
</dbReference>
<dbReference type="InterPro" id="IPR009057">
    <property type="entry name" value="Homeodomain-like_sf"/>
</dbReference>
<accession>A0A7X0ISK0</accession>
<dbReference type="SUPFAM" id="SSF46689">
    <property type="entry name" value="Homeodomain-like"/>
    <property type="match status" value="2"/>
</dbReference>